<evidence type="ECO:0000313" key="2">
    <source>
        <dbReference type="EMBL" id="CAF1238465.1"/>
    </source>
</evidence>
<proteinExistence type="predicted"/>
<feature type="region of interest" description="Disordered" evidence="1">
    <location>
        <begin position="115"/>
        <end position="137"/>
    </location>
</feature>
<dbReference type="AlphaFoldDB" id="A0A814Z5M5"/>
<comment type="caution">
    <text evidence="2">The sequence shown here is derived from an EMBL/GenBank/DDBJ whole genome shotgun (WGS) entry which is preliminary data.</text>
</comment>
<keyword evidence="4" id="KW-1185">Reference proteome</keyword>
<dbReference type="Proteomes" id="UP000663829">
    <property type="component" value="Unassembled WGS sequence"/>
</dbReference>
<organism evidence="2 4">
    <name type="scientific">Didymodactylos carnosus</name>
    <dbReference type="NCBI Taxonomy" id="1234261"/>
    <lineage>
        <taxon>Eukaryota</taxon>
        <taxon>Metazoa</taxon>
        <taxon>Spiralia</taxon>
        <taxon>Gnathifera</taxon>
        <taxon>Rotifera</taxon>
        <taxon>Eurotatoria</taxon>
        <taxon>Bdelloidea</taxon>
        <taxon>Philodinida</taxon>
        <taxon>Philodinidae</taxon>
        <taxon>Didymodactylos</taxon>
    </lineage>
</organism>
<dbReference type="EMBL" id="CAJNOQ010009948">
    <property type="protein sequence ID" value="CAF1238465.1"/>
    <property type="molecule type" value="Genomic_DNA"/>
</dbReference>
<accession>A0A814Z5M5</accession>
<gene>
    <name evidence="2" type="ORF">GPM918_LOCUS25536</name>
    <name evidence="3" type="ORF">SRO942_LOCUS25542</name>
</gene>
<evidence type="ECO:0000256" key="1">
    <source>
        <dbReference type="SAM" id="MobiDB-lite"/>
    </source>
</evidence>
<feature type="compositionally biased region" description="Acidic residues" evidence="1">
    <location>
        <begin position="119"/>
        <end position="128"/>
    </location>
</feature>
<evidence type="ECO:0000313" key="4">
    <source>
        <dbReference type="Proteomes" id="UP000663829"/>
    </source>
</evidence>
<protein>
    <submittedName>
        <fullName evidence="2">Uncharacterized protein</fullName>
    </submittedName>
</protein>
<dbReference type="EMBL" id="CAJOBC010009953">
    <property type="protein sequence ID" value="CAF4000686.1"/>
    <property type="molecule type" value="Genomic_DNA"/>
</dbReference>
<name>A0A814Z5M5_9BILA</name>
<evidence type="ECO:0000313" key="3">
    <source>
        <dbReference type="EMBL" id="CAF4000686.1"/>
    </source>
</evidence>
<reference evidence="2" key="1">
    <citation type="submission" date="2021-02" db="EMBL/GenBank/DDBJ databases">
        <authorList>
            <person name="Nowell W R."/>
        </authorList>
    </citation>
    <scope>NUCLEOTIDE SEQUENCE</scope>
</reference>
<dbReference type="OrthoDB" id="10004344at2759"/>
<dbReference type="Proteomes" id="UP000681722">
    <property type="component" value="Unassembled WGS sequence"/>
</dbReference>
<sequence length="137" mass="15961">MVVLDYERCVSYFFADEPAAVLAGRIRVRYTEQCLDLEMRLKLCFDNLEFYAVLTVQPVNLSKTEALWSSRAIGAPKCYISVGDVNINWANVFKYLGYFITSKLDVKVRKHHHRSTLERDDEESDENDSPFIREDIK</sequence>